<accession>A0AAE0BP76</accession>
<evidence type="ECO:0000313" key="5">
    <source>
        <dbReference type="Proteomes" id="UP001190700"/>
    </source>
</evidence>
<organism evidence="4 5">
    <name type="scientific">Cymbomonas tetramitiformis</name>
    <dbReference type="NCBI Taxonomy" id="36881"/>
    <lineage>
        <taxon>Eukaryota</taxon>
        <taxon>Viridiplantae</taxon>
        <taxon>Chlorophyta</taxon>
        <taxon>Pyramimonadophyceae</taxon>
        <taxon>Pyramimonadales</taxon>
        <taxon>Pyramimonadaceae</taxon>
        <taxon>Cymbomonas</taxon>
    </lineage>
</organism>
<keyword evidence="5" id="KW-1185">Reference proteome</keyword>
<dbReference type="AlphaFoldDB" id="A0AAE0BP76"/>
<dbReference type="SMART" id="SM00225">
    <property type="entry name" value="BTB"/>
    <property type="match status" value="1"/>
</dbReference>
<feature type="repeat" description="ARM" evidence="2">
    <location>
        <begin position="200"/>
        <end position="242"/>
    </location>
</feature>
<dbReference type="Gene3D" id="1.25.10.10">
    <property type="entry name" value="Leucine-rich Repeat Variant"/>
    <property type="match status" value="3"/>
</dbReference>
<feature type="domain" description="BTB" evidence="3">
    <location>
        <begin position="554"/>
        <end position="621"/>
    </location>
</feature>
<dbReference type="PROSITE" id="PS50176">
    <property type="entry name" value="ARM_REPEAT"/>
    <property type="match status" value="4"/>
</dbReference>
<comment type="pathway">
    <text evidence="1">Protein modification; protein ubiquitination.</text>
</comment>
<dbReference type="InterPro" id="IPR044282">
    <property type="entry name" value="ABAP1/ARIA"/>
</dbReference>
<feature type="repeat" description="ARM" evidence="2">
    <location>
        <begin position="242"/>
        <end position="284"/>
    </location>
</feature>
<proteinExistence type="predicted"/>
<dbReference type="Gene3D" id="3.30.710.10">
    <property type="entry name" value="Potassium Channel Kv1.1, Chain A"/>
    <property type="match status" value="1"/>
</dbReference>
<dbReference type="PANTHER" id="PTHR46710:SF1">
    <property type="entry name" value="ARM REPEAT PROTEIN INTERACTING WITH ABF2"/>
    <property type="match status" value="1"/>
</dbReference>
<protein>
    <recommendedName>
        <fullName evidence="3">BTB domain-containing protein</fullName>
    </recommendedName>
</protein>
<sequence length="729" mass="79650">MPQSIDSRFLRPRKVVTVMTGREEIKAGSSGAAERKGHKRKHAETGLAGLKEETIECTVEEAAQLVASLHAATESGDRGAMRSDVQKVAELAKCEANIDILVKEGVIETIVPMLSLPVLDGEDSFDDVLKEACTSLSVLANKPEQQRRITNSDAIAGLVALLKRYSAQSPVGGVARRAADALTSLAHENAQIKNQVRNEGGIPPLVTLLESTEKKVQRAAAGALRTLAFKSEENKSQIVEYGALPMLICMLRHDDVSIHYEAVGVVGNLVHSSPHIKKKVLEEGALQPVIGILSSKCPESQREAALLIGQFAAISPEFKVKIAQRGAISPLITMLEKAGPAAREMAAFALGRLAQNSDNQAGIVAQGGLKPLLELLDSRDPSLQHNSAFALYGLADNEDNVADVIREGGVLRLMDGELIEQASKDCVQKTIKRLQDKLKDKVLQQLLYLLHTSSDQKEQQYIATALAHLCSEEDQRKVFAVRRVNEDTTLTCALSVLTEMLALSKSPSLQREGAAALFSLVEKASEVVPTETAPPPPTPHVYLGDEFVNNQKLSDVTFIVEGKHFYAHRIALLASSDAFRAMFDGGYKEKTAQHIEISNIRHDVFEAMMRQIYTGTVEVTLDIAQDLLRAADQYLLEGLKRLCELAISNDLTVENLGDVYELAESFHAPQLGNMCVRYALENYAKIVEARGTEEYAKLMQNMHSQLQEYLDKVICTSAQNTEVEEKSGS</sequence>
<name>A0AAE0BP76_9CHLO</name>
<feature type="repeat" description="ARM" evidence="2">
    <location>
        <begin position="367"/>
        <end position="409"/>
    </location>
</feature>
<dbReference type="SUPFAM" id="SSF54695">
    <property type="entry name" value="POZ domain"/>
    <property type="match status" value="1"/>
</dbReference>
<dbReference type="SUPFAM" id="SSF48371">
    <property type="entry name" value="ARM repeat"/>
    <property type="match status" value="1"/>
</dbReference>
<evidence type="ECO:0000256" key="1">
    <source>
        <dbReference type="ARBA" id="ARBA00004906"/>
    </source>
</evidence>
<evidence type="ECO:0000313" key="4">
    <source>
        <dbReference type="EMBL" id="KAK3239535.1"/>
    </source>
</evidence>
<dbReference type="Pfam" id="PF00514">
    <property type="entry name" value="Arm"/>
    <property type="match status" value="2"/>
</dbReference>
<dbReference type="SMART" id="SM00185">
    <property type="entry name" value="ARM"/>
    <property type="match status" value="9"/>
</dbReference>
<dbReference type="InterPro" id="IPR011989">
    <property type="entry name" value="ARM-like"/>
</dbReference>
<dbReference type="PANTHER" id="PTHR46710">
    <property type="entry name" value="ARM REPEAT PROTEIN INTERACTING WITH ABF2"/>
    <property type="match status" value="1"/>
</dbReference>
<dbReference type="InterPro" id="IPR000225">
    <property type="entry name" value="Armadillo"/>
</dbReference>
<reference evidence="4 5" key="1">
    <citation type="journal article" date="2015" name="Genome Biol. Evol.">
        <title>Comparative Genomics of a Bacterivorous Green Alga Reveals Evolutionary Causalities and Consequences of Phago-Mixotrophic Mode of Nutrition.</title>
        <authorList>
            <person name="Burns J.A."/>
            <person name="Paasch A."/>
            <person name="Narechania A."/>
            <person name="Kim E."/>
        </authorList>
    </citation>
    <scope>NUCLEOTIDE SEQUENCE [LARGE SCALE GENOMIC DNA]</scope>
    <source>
        <strain evidence="4 5">PLY_AMNH</strain>
    </source>
</reference>
<feature type="repeat" description="ARM" evidence="2">
    <location>
        <begin position="326"/>
        <end position="368"/>
    </location>
</feature>
<dbReference type="Pfam" id="PF00651">
    <property type="entry name" value="BTB"/>
    <property type="match status" value="1"/>
</dbReference>
<gene>
    <name evidence="4" type="ORF">CYMTET_50539</name>
</gene>
<dbReference type="InterPro" id="IPR011333">
    <property type="entry name" value="SKP1/BTB/POZ_sf"/>
</dbReference>
<evidence type="ECO:0000259" key="3">
    <source>
        <dbReference type="PROSITE" id="PS50097"/>
    </source>
</evidence>
<dbReference type="PROSITE" id="PS50097">
    <property type="entry name" value="BTB"/>
    <property type="match status" value="1"/>
</dbReference>
<dbReference type="EMBL" id="LGRX02033884">
    <property type="protein sequence ID" value="KAK3239535.1"/>
    <property type="molecule type" value="Genomic_DNA"/>
</dbReference>
<dbReference type="Proteomes" id="UP001190700">
    <property type="component" value="Unassembled WGS sequence"/>
</dbReference>
<dbReference type="InterPro" id="IPR000210">
    <property type="entry name" value="BTB/POZ_dom"/>
</dbReference>
<dbReference type="InterPro" id="IPR016024">
    <property type="entry name" value="ARM-type_fold"/>
</dbReference>
<comment type="caution">
    <text evidence="4">The sequence shown here is derived from an EMBL/GenBank/DDBJ whole genome shotgun (WGS) entry which is preliminary data.</text>
</comment>
<evidence type="ECO:0000256" key="2">
    <source>
        <dbReference type="PROSITE-ProRule" id="PRU00259"/>
    </source>
</evidence>